<dbReference type="AlphaFoldDB" id="A0A8H9LCW1"/>
<reference evidence="8" key="1">
    <citation type="journal article" date="2014" name="Int. J. Syst. Evol. Microbiol.">
        <title>Complete genome sequence of Corynebacterium casei LMG S-19264T (=DSM 44701T), isolated from a smear-ripened cheese.</title>
        <authorList>
            <consortium name="US DOE Joint Genome Institute (JGI-PGF)"/>
            <person name="Walter F."/>
            <person name="Albersmeier A."/>
            <person name="Kalinowski J."/>
            <person name="Ruckert C."/>
        </authorList>
    </citation>
    <scope>NUCLEOTIDE SEQUENCE</scope>
    <source>
        <strain evidence="8">CGMCC 4.7138</strain>
    </source>
</reference>
<evidence type="ECO:0000256" key="1">
    <source>
        <dbReference type="ARBA" id="ARBA00001947"/>
    </source>
</evidence>
<keyword evidence="3" id="KW-0479">Metal-binding</keyword>
<comment type="cofactor">
    <cofactor evidence="1">
        <name>Zn(2+)</name>
        <dbReference type="ChEBI" id="CHEBI:29105"/>
    </cofactor>
</comment>
<evidence type="ECO:0000256" key="2">
    <source>
        <dbReference type="ARBA" id="ARBA00006676"/>
    </source>
</evidence>
<keyword evidence="4" id="KW-0378">Hydrolase</keyword>
<reference evidence="8" key="2">
    <citation type="submission" date="2020-09" db="EMBL/GenBank/DDBJ databases">
        <authorList>
            <person name="Sun Q."/>
            <person name="Zhou Y."/>
        </authorList>
    </citation>
    <scope>NUCLEOTIDE SEQUENCE</scope>
    <source>
        <strain evidence="8">CGMCC 4.7138</strain>
    </source>
</reference>
<protein>
    <submittedName>
        <fullName evidence="8">Adenosine deaminase</fullName>
    </submittedName>
</protein>
<dbReference type="InterPro" id="IPR006330">
    <property type="entry name" value="Ado/ade_deaminase"/>
</dbReference>
<evidence type="ECO:0000256" key="6">
    <source>
        <dbReference type="SAM" id="MobiDB-lite"/>
    </source>
</evidence>
<dbReference type="InterPro" id="IPR001365">
    <property type="entry name" value="A_deaminase_dom"/>
</dbReference>
<evidence type="ECO:0000256" key="4">
    <source>
        <dbReference type="ARBA" id="ARBA00022801"/>
    </source>
</evidence>
<evidence type="ECO:0000313" key="8">
    <source>
        <dbReference type="EMBL" id="GGO08280.1"/>
    </source>
</evidence>
<dbReference type="NCBIfam" id="TIGR01430">
    <property type="entry name" value="aden_deam"/>
    <property type="match status" value="1"/>
</dbReference>
<dbReference type="PANTHER" id="PTHR43114">
    <property type="entry name" value="ADENINE DEAMINASE"/>
    <property type="match status" value="1"/>
</dbReference>
<organism evidence="8 9">
    <name type="scientific">Microbispora bryophytorum</name>
    <dbReference type="NCBI Taxonomy" id="1460882"/>
    <lineage>
        <taxon>Bacteria</taxon>
        <taxon>Bacillati</taxon>
        <taxon>Actinomycetota</taxon>
        <taxon>Actinomycetes</taxon>
        <taxon>Streptosporangiales</taxon>
        <taxon>Streptosporangiaceae</taxon>
        <taxon>Microbispora</taxon>
    </lineage>
</organism>
<feature type="region of interest" description="Disordered" evidence="6">
    <location>
        <begin position="1"/>
        <end position="21"/>
    </location>
</feature>
<dbReference type="EMBL" id="BMMN01000003">
    <property type="protein sequence ID" value="GGO08280.1"/>
    <property type="molecule type" value="Genomic_DNA"/>
</dbReference>
<comment type="similarity">
    <text evidence="2">Belongs to the metallo-dependent hydrolases superfamily. Adenosine and AMP deaminases family.</text>
</comment>
<accession>A0A8H9LCW1</accession>
<evidence type="ECO:0000256" key="3">
    <source>
        <dbReference type="ARBA" id="ARBA00022723"/>
    </source>
</evidence>
<dbReference type="InterPro" id="IPR032466">
    <property type="entry name" value="Metal_Hydrolase"/>
</dbReference>
<keyword evidence="5" id="KW-0862">Zinc</keyword>
<evidence type="ECO:0000259" key="7">
    <source>
        <dbReference type="Pfam" id="PF00962"/>
    </source>
</evidence>
<dbReference type="GO" id="GO:0016814">
    <property type="term" value="F:hydrolase activity, acting on carbon-nitrogen (but not peptide) bonds, in cyclic amidines"/>
    <property type="evidence" value="ECO:0007669"/>
    <property type="project" value="UniProtKB-ARBA"/>
</dbReference>
<dbReference type="Proteomes" id="UP000653480">
    <property type="component" value="Unassembled WGS sequence"/>
</dbReference>
<dbReference type="Pfam" id="PF00962">
    <property type="entry name" value="A_deaminase"/>
    <property type="match status" value="1"/>
</dbReference>
<proteinExistence type="inferred from homology"/>
<dbReference type="Gene3D" id="3.20.20.140">
    <property type="entry name" value="Metal-dependent hydrolases"/>
    <property type="match status" value="1"/>
</dbReference>
<evidence type="ECO:0000313" key="9">
    <source>
        <dbReference type="Proteomes" id="UP000653480"/>
    </source>
</evidence>
<sequence length="358" mass="38905">MALKGRRVSVMSGGSGIGEARAPAPSRVVIPSWRGRRLPRVLPVRDLRLLPKAHLHTHLESTVRPATIRELGGEPPVQDRPFTDFREFADQRARVRALLRDHGHFRRIAEEFCQDEAAQGVRYAEVTFTAAAHGERLGDPDMPLEAVLEGLAAGAERYGIQTRVIVDHSRRRPADRLWRSLTLATRHPQVIAIGLAGDEAYPAAPFAEVFQAAREAGLHLVHHAGETAGPASVWEALTVGHAERIGHGIRVLEDPDLVAELRGRRVPLEVCPSSNVLLGLVPSLAEHPLPRLVEAGLTVTLNTDGETSLAAEFQRAREIFGCSDAELATLARASVEGSFAPAEVKARIGAEISRWLSG</sequence>
<dbReference type="GO" id="GO:0019239">
    <property type="term" value="F:deaminase activity"/>
    <property type="evidence" value="ECO:0007669"/>
    <property type="project" value="InterPro"/>
</dbReference>
<comment type="caution">
    <text evidence="8">The sequence shown here is derived from an EMBL/GenBank/DDBJ whole genome shotgun (WGS) entry which is preliminary data.</text>
</comment>
<feature type="domain" description="Adenosine deaminase" evidence="7">
    <location>
        <begin position="51"/>
        <end position="354"/>
    </location>
</feature>
<keyword evidence="9" id="KW-1185">Reference proteome</keyword>
<dbReference type="GO" id="GO:0046872">
    <property type="term" value="F:metal ion binding"/>
    <property type="evidence" value="ECO:0007669"/>
    <property type="project" value="UniProtKB-KW"/>
</dbReference>
<name>A0A8H9LCW1_9ACTN</name>
<dbReference type="SUPFAM" id="SSF51556">
    <property type="entry name" value="Metallo-dependent hydrolases"/>
    <property type="match status" value="1"/>
</dbReference>
<gene>
    <name evidence="8" type="primary">add</name>
    <name evidence="8" type="ORF">GCM10011574_22630</name>
</gene>
<dbReference type="PANTHER" id="PTHR43114:SF6">
    <property type="entry name" value="ADENINE DEAMINASE"/>
    <property type="match status" value="1"/>
</dbReference>
<evidence type="ECO:0000256" key="5">
    <source>
        <dbReference type="ARBA" id="ARBA00022833"/>
    </source>
</evidence>